<accession>A0A8S5LVC0</accession>
<dbReference type="EMBL" id="BK014749">
    <property type="protein sequence ID" value="DAD73977.1"/>
    <property type="molecule type" value="Genomic_DNA"/>
</dbReference>
<evidence type="ECO:0008006" key="3">
    <source>
        <dbReference type="Google" id="ProtNLM"/>
    </source>
</evidence>
<evidence type="ECO:0000256" key="1">
    <source>
        <dbReference type="SAM" id="MobiDB-lite"/>
    </source>
</evidence>
<evidence type="ECO:0000313" key="2">
    <source>
        <dbReference type="EMBL" id="DAD73977.1"/>
    </source>
</evidence>
<feature type="compositionally biased region" description="Basic and acidic residues" evidence="1">
    <location>
        <begin position="50"/>
        <end position="60"/>
    </location>
</feature>
<sequence>MTNGEQTVDTVTENTPSPASNEPTPLESVDDIASALNGDDTAAGDSSEEAAPKQDDRPDDAGQDGEDEGQGQPAVPTEQAEVPMPEGFNADTWDKLAPDARSAVHAMAEANAQAITQERQTVLNERANRDEQINAAAALLGQANQLIDELVKAEYAGIDWQALSEQNPSEYIRMAREVQKRTDAVRALGARIQQTAQAVAAKREQEYQQNLSAEYQTVEPKIRALIGDGYDGKKYTAEVYKYMKDAGVPDKAINSLSKGYELELVTKAMLYDKMAKARAAAAKKVAEAPKVQAPSGVKDDTASVQKQAFARFYKNPNSTDVLAAALAAMD</sequence>
<feature type="region of interest" description="Disordered" evidence="1">
    <location>
        <begin position="1"/>
        <end position="87"/>
    </location>
</feature>
<protein>
    <recommendedName>
        <fullName evidence="3">Scaffolding protein</fullName>
    </recommendedName>
</protein>
<organism evidence="2">
    <name type="scientific">Podoviridae sp. ctc5632</name>
    <dbReference type="NCBI Taxonomy" id="2826565"/>
    <lineage>
        <taxon>Viruses</taxon>
        <taxon>Duplodnaviria</taxon>
        <taxon>Heunggongvirae</taxon>
        <taxon>Uroviricota</taxon>
        <taxon>Caudoviricetes</taxon>
    </lineage>
</organism>
<reference evidence="2" key="1">
    <citation type="journal article" date="2021" name="Proc. Natl. Acad. Sci. U.S.A.">
        <title>A Catalog of Tens of Thousands of Viruses from Human Metagenomes Reveals Hidden Associations with Chronic Diseases.</title>
        <authorList>
            <person name="Tisza M.J."/>
            <person name="Buck C.B."/>
        </authorList>
    </citation>
    <scope>NUCLEOTIDE SEQUENCE</scope>
    <source>
        <strain evidence="2">Ctc5632</strain>
    </source>
</reference>
<name>A0A8S5LVC0_9CAUD</name>
<feature type="compositionally biased region" description="Polar residues" evidence="1">
    <location>
        <begin position="1"/>
        <end position="23"/>
    </location>
</feature>
<proteinExistence type="predicted"/>